<keyword evidence="2" id="KW-0464">Manganese</keyword>
<evidence type="ECO:0000256" key="1">
    <source>
        <dbReference type="ARBA" id="ARBA00022801"/>
    </source>
</evidence>
<dbReference type="GO" id="GO:0050118">
    <property type="term" value="F:N-acetyldiaminopimelate deacetylase activity"/>
    <property type="evidence" value="ECO:0007669"/>
    <property type="project" value="UniProtKB-ARBA"/>
</dbReference>
<dbReference type="GO" id="GO:0019877">
    <property type="term" value="P:diaminopimelate biosynthetic process"/>
    <property type="evidence" value="ECO:0007669"/>
    <property type="project" value="UniProtKB-ARBA"/>
</dbReference>
<organism evidence="5 6">
    <name type="scientific">Paenibacillus albicereus</name>
    <dbReference type="NCBI Taxonomy" id="2726185"/>
    <lineage>
        <taxon>Bacteria</taxon>
        <taxon>Bacillati</taxon>
        <taxon>Bacillota</taxon>
        <taxon>Bacilli</taxon>
        <taxon>Bacillales</taxon>
        <taxon>Paenibacillaceae</taxon>
        <taxon>Paenibacillus</taxon>
    </lineage>
</organism>
<evidence type="ECO:0000313" key="5">
    <source>
        <dbReference type="EMBL" id="QJC54138.1"/>
    </source>
</evidence>
<dbReference type="GO" id="GO:0046872">
    <property type="term" value="F:metal ion binding"/>
    <property type="evidence" value="ECO:0007669"/>
    <property type="project" value="UniProtKB-KW"/>
</dbReference>
<dbReference type="InterPro" id="IPR036264">
    <property type="entry name" value="Bact_exopeptidase_dim_dom"/>
</dbReference>
<comment type="cofactor">
    <cofactor evidence="2">
        <name>Mn(2+)</name>
        <dbReference type="ChEBI" id="CHEBI:29035"/>
    </cofactor>
    <text evidence="2">The Mn(2+) ion enhances activity.</text>
</comment>
<dbReference type="Proteomes" id="UP000502136">
    <property type="component" value="Chromosome"/>
</dbReference>
<feature type="compositionally biased region" description="Basic and acidic residues" evidence="3">
    <location>
        <begin position="392"/>
        <end position="406"/>
    </location>
</feature>
<feature type="binding site" evidence="2">
    <location>
        <position position="157"/>
    </location>
    <ligand>
        <name>Mn(2+)</name>
        <dbReference type="ChEBI" id="CHEBI:29035"/>
        <label>2</label>
    </ligand>
</feature>
<accession>A0A6H2H468</accession>
<feature type="compositionally biased region" description="Acidic residues" evidence="3">
    <location>
        <begin position="381"/>
        <end position="391"/>
    </location>
</feature>
<feature type="binding site" evidence="2">
    <location>
        <position position="349"/>
    </location>
    <ligand>
        <name>Mn(2+)</name>
        <dbReference type="ChEBI" id="CHEBI:29035"/>
        <label>2</label>
    </ligand>
</feature>
<dbReference type="AlphaFoldDB" id="A0A6H2H468"/>
<gene>
    <name evidence="5" type="ORF">HGI30_01750</name>
</gene>
<dbReference type="SUPFAM" id="SSF55031">
    <property type="entry name" value="Bacterial exopeptidase dimerisation domain"/>
    <property type="match status" value="1"/>
</dbReference>
<dbReference type="Pfam" id="PF07687">
    <property type="entry name" value="M20_dimer"/>
    <property type="match status" value="1"/>
</dbReference>
<proteinExistence type="predicted"/>
<dbReference type="InterPro" id="IPR002933">
    <property type="entry name" value="Peptidase_M20"/>
</dbReference>
<feature type="domain" description="Peptidase M20 dimerisation" evidence="4">
    <location>
        <begin position="180"/>
        <end position="271"/>
    </location>
</feature>
<evidence type="ECO:0000256" key="2">
    <source>
        <dbReference type="PIRSR" id="PIRSR005962-1"/>
    </source>
</evidence>
<dbReference type="RefSeq" id="WP_168909663.1">
    <property type="nucleotide sequence ID" value="NZ_CP051428.1"/>
</dbReference>
<dbReference type="Gene3D" id="3.30.70.360">
    <property type="match status" value="1"/>
</dbReference>
<dbReference type="Pfam" id="PF01546">
    <property type="entry name" value="Peptidase_M20"/>
    <property type="match status" value="1"/>
</dbReference>
<dbReference type="InterPro" id="IPR011650">
    <property type="entry name" value="Peptidase_M20_dimer"/>
</dbReference>
<dbReference type="PIRSF" id="PIRSF005962">
    <property type="entry name" value="Pept_M20D_amidohydro"/>
    <property type="match status" value="1"/>
</dbReference>
<feature type="binding site" evidence="2">
    <location>
        <position position="133"/>
    </location>
    <ligand>
        <name>Mn(2+)</name>
        <dbReference type="ChEBI" id="CHEBI:29035"/>
        <label>2</label>
    </ligand>
</feature>
<dbReference type="InterPro" id="IPR017439">
    <property type="entry name" value="Amidohydrolase"/>
</dbReference>
<protein>
    <submittedName>
        <fullName evidence="5">Amidohydrolase</fullName>
    </submittedName>
</protein>
<dbReference type="EMBL" id="CP051428">
    <property type="protein sequence ID" value="QJC54138.1"/>
    <property type="molecule type" value="Genomic_DNA"/>
</dbReference>
<keyword evidence="6" id="KW-1185">Reference proteome</keyword>
<feature type="binding site" evidence="2">
    <location>
        <position position="97"/>
    </location>
    <ligand>
        <name>Mn(2+)</name>
        <dbReference type="ChEBI" id="CHEBI:29035"/>
        <label>2</label>
    </ligand>
</feature>
<sequence length="415" mass="43646">MASDAELEARLVAIRRELHRHPELSREERETTRRLQGWLEAAGILPNARYGLRTGLIAEIGGPGPVVALRADIDALPIQEETGLTFASLTPGVMHACGHDFHAAALVGAALLLQRRAGELPGTVRLLFQPAEEKAAGARELIAAGALDGAKAVFGLHNKPDLPVGAAGIKAGPLLAAADGFVVELRGRATHAAVPEAGLDPIAAAAHVVTALQTIASRSVGPLDSAVVSVTKLHSGTSWNIIPDLAVLEGTIRTFDEAVRRRVLERFEAIVVGVASALGSEATLRWVQGPPPVLNDPALAELGREAAAAAGLEAIEAVPSLAGEDFAYYQREVPGLFVFLGTNGPQEWHHPRFDVDERALLPAARLLAELAERALRRFAAEAEETGAEADEDGKQRHEGGEAHGSDRSASLSPDA</sequence>
<reference evidence="5 6" key="1">
    <citation type="submission" date="2020-04" db="EMBL/GenBank/DDBJ databases">
        <title>Novel Paenibacillus strain UniB2 isolated from commercial digestive syrup.</title>
        <authorList>
            <person name="Thorat V."/>
            <person name="Kirdat K."/>
            <person name="Tiwarekar B."/>
            <person name="Yadav A."/>
        </authorList>
    </citation>
    <scope>NUCLEOTIDE SEQUENCE [LARGE SCALE GENOMIC DNA]</scope>
    <source>
        <strain evidence="5 6">UniB2</strain>
    </source>
</reference>
<feature type="region of interest" description="Disordered" evidence="3">
    <location>
        <begin position="381"/>
        <end position="415"/>
    </location>
</feature>
<dbReference type="FunFam" id="3.30.70.360:FF:000001">
    <property type="entry name" value="N-acetyldiaminopimelate deacetylase"/>
    <property type="match status" value="1"/>
</dbReference>
<dbReference type="PANTHER" id="PTHR11014">
    <property type="entry name" value="PEPTIDASE M20 FAMILY MEMBER"/>
    <property type="match status" value="1"/>
</dbReference>
<dbReference type="SUPFAM" id="SSF53187">
    <property type="entry name" value="Zn-dependent exopeptidases"/>
    <property type="match status" value="1"/>
</dbReference>
<keyword evidence="2" id="KW-0479">Metal-binding</keyword>
<dbReference type="KEGG" id="palr:HGI30_01750"/>
<keyword evidence="1 5" id="KW-0378">Hydrolase</keyword>
<dbReference type="Gene3D" id="3.40.630.10">
    <property type="entry name" value="Zn peptidases"/>
    <property type="match status" value="1"/>
</dbReference>
<dbReference type="NCBIfam" id="TIGR01891">
    <property type="entry name" value="amidohydrolases"/>
    <property type="match status" value="1"/>
</dbReference>
<evidence type="ECO:0000259" key="4">
    <source>
        <dbReference type="Pfam" id="PF07687"/>
    </source>
</evidence>
<dbReference type="PANTHER" id="PTHR11014:SF63">
    <property type="entry name" value="METALLOPEPTIDASE, PUTATIVE (AFU_ORTHOLOGUE AFUA_6G09600)-RELATED"/>
    <property type="match status" value="1"/>
</dbReference>
<evidence type="ECO:0000313" key="6">
    <source>
        <dbReference type="Proteomes" id="UP000502136"/>
    </source>
</evidence>
<name>A0A6H2H468_9BACL</name>
<feature type="binding site" evidence="2">
    <location>
        <position position="99"/>
    </location>
    <ligand>
        <name>Mn(2+)</name>
        <dbReference type="ChEBI" id="CHEBI:29035"/>
        <label>2</label>
    </ligand>
</feature>
<evidence type="ECO:0000256" key="3">
    <source>
        <dbReference type="SAM" id="MobiDB-lite"/>
    </source>
</evidence>